<reference evidence="7" key="1">
    <citation type="journal article" date="2013" name="J. Plant Res.">
        <title>Effect of fungi and light on seed germination of three Opuntia species from semiarid lands of central Mexico.</title>
        <authorList>
            <person name="Delgado-Sanchez P."/>
            <person name="Jimenez-Bremont J.F."/>
            <person name="Guerrero-Gonzalez Mde L."/>
            <person name="Flores J."/>
        </authorList>
    </citation>
    <scope>NUCLEOTIDE SEQUENCE</scope>
    <source>
        <tissue evidence="7">Cladode</tissue>
    </source>
</reference>
<evidence type="ECO:0000256" key="1">
    <source>
        <dbReference type="ARBA" id="ARBA00001933"/>
    </source>
</evidence>
<dbReference type="InterPro" id="IPR005958">
    <property type="entry name" value="TyrNic_aminoTrfase"/>
</dbReference>
<dbReference type="InterPro" id="IPR015421">
    <property type="entry name" value="PyrdxlP-dep_Trfase_major"/>
</dbReference>
<dbReference type="Gene3D" id="3.90.1150.10">
    <property type="entry name" value="Aspartate Aminotransferase, domain 1"/>
    <property type="match status" value="1"/>
</dbReference>
<organism evidence="7">
    <name type="scientific">Opuntia streptacantha</name>
    <name type="common">Prickly pear cactus</name>
    <name type="synonym">Opuntia cardona</name>
    <dbReference type="NCBI Taxonomy" id="393608"/>
    <lineage>
        <taxon>Eukaryota</taxon>
        <taxon>Viridiplantae</taxon>
        <taxon>Streptophyta</taxon>
        <taxon>Embryophyta</taxon>
        <taxon>Tracheophyta</taxon>
        <taxon>Spermatophyta</taxon>
        <taxon>Magnoliopsida</taxon>
        <taxon>eudicotyledons</taxon>
        <taxon>Gunneridae</taxon>
        <taxon>Pentapetalae</taxon>
        <taxon>Caryophyllales</taxon>
        <taxon>Cactineae</taxon>
        <taxon>Cactaceae</taxon>
        <taxon>Opuntioideae</taxon>
        <taxon>Opuntia</taxon>
    </lineage>
</organism>
<dbReference type="Gene3D" id="3.40.640.10">
    <property type="entry name" value="Type I PLP-dependent aspartate aminotransferase-like (Major domain)"/>
    <property type="match status" value="1"/>
</dbReference>
<dbReference type="PANTHER" id="PTHR45744:SF11">
    <property type="entry name" value="TYROSINE AMINOTRANSFERASE"/>
    <property type="match status" value="1"/>
</dbReference>
<dbReference type="InterPro" id="IPR004839">
    <property type="entry name" value="Aminotransferase_I/II_large"/>
</dbReference>
<dbReference type="PIRSF" id="PIRSF000517">
    <property type="entry name" value="Tyr_transaminase"/>
    <property type="match status" value="1"/>
</dbReference>
<dbReference type="GO" id="GO:0004838">
    <property type="term" value="F:L-tyrosine-2-oxoglutarate transaminase activity"/>
    <property type="evidence" value="ECO:0007669"/>
    <property type="project" value="TreeGrafter"/>
</dbReference>
<name>A0A7C9AWN8_OPUST</name>
<evidence type="ECO:0000256" key="3">
    <source>
        <dbReference type="ARBA" id="ARBA00022898"/>
    </source>
</evidence>
<dbReference type="GO" id="GO:0006572">
    <property type="term" value="P:L-tyrosine catabolic process"/>
    <property type="evidence" value="ECO:0007669"/>
    <property type="project" value="TreeGrafter"/>
</dbReference>
<dbReference type="FunFam" id="3.40.640.10:FF:000048">
    <property type="entry name" value="tyrosine aminotransferase"/>
    <property type="match status" value="1"/>
</dbReference>
<evidence type="ECO:0000313" key="7">
    <source>
        <dbReference type="EMBL" id="MBA4678618.1"/>
    </source>
</evidence>
<dbReference type="Pfam" id="PF00155">
    <property type="entry name" value="Aminotran_1_2"/>
    <property type="match status" value="1"/>
</dbReference>
<dbReference type="EMBL" id="GISG01279851">
    <property type="protein sequence ID" value="MBA4678618.1"/>
    <property type="molecule type" value="Transcribed_RNA"/>
</dbReference>
<dbReference type="SUPFAM" id="SSF53383">
    <property type="entry name" value="PLP-dependent transferases"/>
    <property type="match status" value="1"/>
</dbReference>
<sequence length="376" mass="41421">MANGEKEWGLKLNRVKRSEMKAGEGRVAIKTMVQMLRSNAAINHDDQRPLIPMAHGDPSPFPSFRTAAAAVDSVVNALRSARFNGYCANSGLLPAREAVAEYISRDLPFKLSADDVHLTAGGKQAIHAVISSLAQPNANILLPRPGYSTYDAAAALSQLEVRHYDLAPEKGWEVDLDSVEASADVNTVAIIIINPGNPCGSVYSYQHLEKVAETARKLGLLVISDEVYDHITFGSKPFIRMGVFASRVPVVTLGSMSKRWMVPGWLLGWLVSTDPSGLLQKSVLLERVKAFFEVASDPATFIQAALPEIIQKTEEVFFSKIIDVLRQDADIIIEKIKEIPHITCPNKPEGSMFTMVKLNMDNWICWMAYKMILISV</sequence>
<evidence type="ECO:0000256" key="2">
    <source>
        <dbReference type="ARBA" id="ARBA00007441"/>
    </source>
</evidence>
<dbReference type="AlphaFoldDB" id="A0A7C9AWN8"/>
<keyword evidence="3 4" id="KW-0663">Pyridoxal phosphate</keyword>
<evidence type="ECO:0000256" key="4">
    <source>
        <dbReference type="PIRNR" id="PIRNR000517"/>
    </source>
</evidence>
<dbReference type="PANTHER" id="PTHR45744">
    <property type="entry name" value="TYROSINE AMINOTRANSFERASE"/>
    <property type="match status" value="1"/>
</dbReference>
<proteinExistence type="inferred from homology"/>
<dbReference type="GO" id="GO:0030170">
    <property type="term" value="F:pyridoxal phosphate binding"/>
    <property type="evidence" value="ECO:0007669"/>
    <property type="project" value="InterPro"/>
</dbReference>
<evidence type="ECO:0000256" key="5">
    <source>
        <dbReference type="PIRSR" id="PIRSR000517-1"/>
    </source>
</evidence>
<comment type="similarity">
    <text evidence="2 4">Belongs to the class-I pyridoxal-phosphate-dependent aminotransferase family.</text>
</comment>
<protein>
    <recommendedName>
        <fullName evidence="6">Aminotransferase class I/classII large domain-containing protein</fullName>
    </recommendedName>
</protein>
<dbReference type="NCBIfam" id="TIGR01265">
    <property type="entry name" value="tyr_nico_aTase"/>
    <property type="match status" value="1"/>
</dbReference>
<dbReference type="InterPro" id="IPR015424">
    <property type="entry name" value="PyrdxlP-dep_Trfase"/>
</dbReference>
<dbReference type="InterPro" id="IPR015422">
    <property type="entry name" value="PyrdxlP-dep_Trfase_small"/>
</dbReference>
<feature type="modified residue" description="N6-(pyridoxal phosphate)lysine" evidence="5">
    <location>
        <position position="258"/>
    </location>
</feature>
<feature type="domain" description="Aminotransferase class I/classII large" evidence="6">
    <location>
        <begin position="53"/>
        <end position="360"/>
    </location>
</feature>
<accession>A0A7C9AWN8</accession>
<evidence type="ECO:0000259" key="6">
    <source>
        <dbReference type="Pfam" id="PF00155"/>
    </source>
</evidence>
<comment type="cofactor">
    <cofactor evidence="1 4 5">
        <name>pyridoxal 5'-phosphate</name>
        <dbReference type="ChEBI" id="CHEBI:597326"/>
    </cofactor>
</comment>
<dbReference type="CDD" id="cd00609">
    <property type="entry name" value="AAT_like"/>
    <property type="match status" value="1"/>
</dbReference>
<reference evidence="7" key="2">
    <citation type="submission" date="2020-07" db="EMBL/GenBank/DDBJ databases">
        <authorList>
            <person name="Vera ALvarez R."/>
            <person name="Arias-Moreno D.M."/>
            <person name="Jimenez-Jacinto V."/>
            <person name="Jimenez-Bremont J.F."/>
            <person name="Swaminathan K."/>
            <person name="Moose S.P."/>
            <person name="Guerrero-Gonzalez M.L."/>
            <person name="Marino-Ramirez L."/>
            <person name="Landsman D."/>
            <person name="Rodriguez-Kessler M."/>
            <person name="Delgado-Sanchez P."/>
        </authorList>
    </citation>
    <scope>NUCLEOTIDE SEQUENCE</scope>
    <source>
        <tissue evidence="7">Cladode</tissue>
    </source>
</reference>